<name>A0ABQ9TAN5_SAGOE</name>
<feature type="non-terminal residue" evidence="4">
    <location>
        <position position="1"/>
    </location>
</feature>
<evidence type="ECO:0000313" key="5">
    <source>
        <dbReference type="Proteomes" id="UP001266305"/>
    </source>
</evidence>
<gene>
    <name evidence="4" type="primary">UBE3B</name>
    <name evidence="4" type="ORF">P7K49_040371</name>
</gene>
<comment type="caution">
    <text evidence="4">The sequence shown here is derived from an EMBL/GenBank/DDBJ whole genome shotgun (WGS) entry which is preliminary data.</text>
</comment>
<dbReference type="EC" id="2.3.2.26" evidence="2"/>
<evidence type="ECO:0000256" key="2">
    <source>
        <dbReference type="ARBA" id="ARBA00012485"/>
    </source>
</evidence>
<keyword evidence="5" id="KW-1185">Reference proteome</keyword>
<dbReference type="PANTHER" id="PTHR45700:SF3">
    <property type="entry name" value="UBIQUITIN-PROTEIN LIGASE E3B"/>
    <property type="match status" value="1"/>
</dbReference>
<reference evidence="4 5" key="1">
    <citation type="submission" date="2023-05" db="EMBL/GenBank/DDBJ databases">
        <title>B98-5 Cell Line De Novo Hybrid Assembly: An Optical Mapping Approach.</title>
        <authorList>
            <person name="Kananen K."/>
            <person name="Auerbach J.A."/>
            <person name="Kautto E."/>
            <person name="Blachly J.S."/>
        </authorList>
    </citation>
    <scope>NUCLEOTIDE SEQUENCE [LARGE SCALE GENOMIC DNA]</scope>
    <source>
        <strain evidence="4">B95-8</strain>
        <tissue evidence="4">Cell line</tissue>
    </source>
</reference>
<protein>
    <recommendedName>
        <fullName evidence="2">HECT-type E3 ubiquitin transferase</fullName>
        <ecNumber evidence="2">2.3.2.26</ecNumber>
    </recommendedName>
</protein>
<dbReference type="GO" id="GO:0016874">
    <property type="term" value="F:ligase activity"/>
    <property type="evidence" value="ECO:0007669"/>
    <property type="project" value="UniProtKB-KW"/>
</dbReference>
<dbReference type="InterPro" id="IPR044611">
    <property type="entry name" value="E3A/B/C-like"/>
</dbReference>
<keyword evidence="3" id="KW-0808">Transferase</keyword>
<feature type="non-terminal residue" evidence="4">
    <location>
        <position position="103"/>
    </location>
</feature>
<evidence type="ECO:0000256" key="3">
    <source>
        <dbReference type="ARBA" id="ARBA00022679"/>
    </source>
</evidence>
<dbReference type="Proteomes" id="UP001266305">
    <property type="component" value="Unassembled WGS sequence"/>
</dbReference>
<proteinExistence type="predicted"/>
<organism evidence="4 5">
    <name type="scientific">Saguinus oedipus</name>
    <name type="common">Cotton-top tamarin</name>
    <name type="synonym">Oedipomidas oedipus</name>
    <dbReference type="NCBI Taxonomy" id="9490"/>
    <lineage>
        <taxon>Eukaryota</taxon>
        <taxon>Metazoa</taxon>
        <taxon>Chordata</taxon>
        <taxon>Craniata</taxon>
        <taxon>Vertebrata</taxon>
        <taxon>Euteleostomi</taxon>
        <taxon>Mammalia</taxon>
        <taxon>Eutheria</taxon>
        <taxon>Euarchontoglires</taxon>
        <taxon>Primates</taxon>
        <taxon>Haplorrhini</taxon>
        <taxon>Platyrrhini</taxon>
        <taxon>Cebidae</taxon>
        <taxon>Callitrichinae</taxon>
        <taxon>Saguinus</taxon>
    </lineage>
</organism>
<evidence type="ECO:0000256" key="1">
    <source>
        <dbReference type="ARBA" id="ARBA00000885"/>
    </source>
</evidence>
<keyword evidence="4" id="KW-0436">Ligase</keyword>
<evidence type="ECO:0000313" key="4">
    <source>
        <dbReference type="EMBL" id="KAK2081809.1"/>
    </source>
</evidence>
<comment type="catalytic activity">
    <reaction evidence="1">
        <text>S-ubiquitinyl-[E2 ubiquitin-conjugating enzyme]-L-cysteine + [acceptor protein]-L-lysine = [E2 ubiquitin-conjugating enzyme]-L-cysteine + N(6)-ubiquitinyl-[acceptor protein]-L-lysine.</text>
        <dbReference type="EC" id="2.3.2.26"/>
    </reaction>
</comment>
<accession>A0ABQ9TAN5</accession>
<sequence>LTYLDDLLPKLWAFICELRPHRGLKLFLECLNNETEESKQHLSMLMLFCDCSWHLITILDDIEGYEEQISFKLEELVTISSFLNSFVFKMIWDGNIYFTETPK</sequence>
<dbReference type="EMBL" id="JASSZA010000062">
    <property type="protein sequence ID" value="KAK2081809.1"/>
    <property type="molecule type" value="Genomic_DNA"/>
</dbReference>
<dbReference type="PANTHER" id="PTHR45700">
    <property type="entry name" value="UBIQUITIN-PROTEIN LIGASE E3C"/>
    <property type="match status" value="1"/>
</dbReference>